<dbReference type="Gene3D" id="3.40.50.300">
    <property type="entry name" value="P-loop containing nucleotide triphosphate hydrolases"/>
    <property type="match status" value="1"/>
</dbReference>
<dbReference type="SUPFAM" id="SSF52540">
    <property type="entry name" value="P-loop containing nucleoside triphosphate hydrolases"/>
    <property type="match status" value="1"/>
</dbReference>
<keyword evidence="6" id="KW-0067">ATP-binding</keyword>
<keyword evidence="7" id="KW-0829">Tyrosine-protein kinase</keyword>
<comment type="similarity">
    <text evidence="1">Belongs to the CpsD/CapB family.</text>
</comment>
<reference evidence="11" key="1">
    <citation type="submission" date="2020-03" db="EMBL/GenBank/DDBJ databases">
        <title>Complete genome sequence of sulfur-oxidizing bacterium skT11.</title>
        <authorList>
            <person name="Kanda M."/>
            <person name="Kojima H."/>
            <person name="Fukui M."/>
        </authorList>
    </citation>
    <scope>NUCLEOTIDE SEQUENCE [LARGE SCALE GENOMIC DNA]</scope>
    <source>
        <strain evidence="11">skT11</strain>
    </source>
</reference>
<dbReference type="InterPro" id="IPR025669">
    <property type="entry name" value="AAA_dom"/>
</dbReference>
<keyword evidence="11" id="KW-1185">Reference proteome</keyword>
<dbReference type="AlphaFoldDB" id="A0A6F8VBT0"/>
<dbReference type="PANTHER" id="PTHR32309">
    <property type="entry name" value="TYROSINE-PROTEIN KINASE"/>
    <property type="match status" value="1"/>
</dbReference>
<evidence type="ECO:0000256" key="7">
    <source>
        <dbReference type="ARBA" id="ARBA00023137"/>
    </source>
</evidence>
<dbReference type="PANTHER" id="PTHR32309:SF13">
    <property type="entry name" value="FERRIC ENTEROBACTIN TRANSPORT PROTEIN FEPE"/>
    <property type="match status" value="1"/>
</dbReference>
<dbReference type="EC" id="2.7.10.2" evidence="2"/>
<evidence type="ECO:0000259" key="9">
    <source>
        <dbReference type="Pfam" id="PF13614"/>
    </source>
</evidence>
<keyword evidence="5" id="KW-0418">Kinase</keyword>
<evidence type="ECO:0000256" key="2">
    <source>
        <dbReference type="ARBA" id="ARBA00011903"/>
    </source>
</evidence>
<keyword evidence="3" id="KW-0808">Transferase</keyword>
<accession>A0A6F8VBT0</accession>
<sequence length="229" mass="25181">MRQSGIITPDAEKTQIAEEFRLIKRPLIKNAFQQSAGHIQNGNLIMVTSALAGEGKTFCSINLAMSIAMEMDHTVLLIDADVARPSLPNYLGLQAERGLLDVLLDDKLELADVMIKTNVDKLSILTAGKKSKHATELLASQSMSELLKEIAHRYSDRIVIFDSPPLLLTSEARVLASQMGQIVLVVAAEKTPQQTVKEALRQIESCDVVNLIYNKASTFPGGEYYGYYS</sequence>
<feature type="domain" description="AAA" evidence="9">
    <location>
        <begin position="45"/>
        <end position="204"/>
    </location>
</feature>
<evidence type="ECO:0000256" key="1">
    <source>
        <dbReference type="ARBA" id="ARBA00007316"/>
    </source>
</evidence>
<dbReference type="GO" id="GO:0004713">
    <property type="term" value="F:protein tyrosine kinase activity"/>
    <property type="evidence" value="ECO:0007669"/>
    <property type="project" value="TreeGrafter"/>
</dbReference>
<keyword evidence="4" id="KW-0547">Nucleotide-binding</keyword>
<dbReference type="GO" id="GO:0005886">
    <property type="term" value="C:plasma membrane"/>
    <property type="evidence" value="ECO:0007669"/>
    <property type="project" value="TreeGrafter"/>
</dbReference>
<evidence type="ECO:0000256" key="4">
    <source>
        <dbReference type="ARBA" id="ARBA00022741"/>
    </source>
</evidence>
<evidence type="ECO:0000256" key="6">
    <source>
        <dbReference type="ARBA" id="ARBA00022840"/>
    </source>
</evidence>
<dbReference type="Proteomes" id="UP000502260">
    <property type="component" value="Chromosome"/>
</dbReference>
<name>A0A6F8VBT0_9PROT</name>
<dbReference type="KEGG" id="slac:SKTS_14870"/>
<comment type="catalytic activity">
    <reaction evidence="8">
        <text>L-tyrosyl-[protein] + ATP = O-phospho-L-tyrosyl-[protein] + ADP + H(+)</text>
        <dbReference type="Rhea" id="RHEA:10596"/>
        <dbReference type="Rhea" id="RHEA-COMP:10136"/>
        <dbReference type="Rhea" id="RHEA-COMP:20101"/>
        <dbReference type="ChEBI" id="CHEBI:15378"/>
        <dbReference type="ChEBI" id="CHEBI:30616"/>
        <dbReference type="ChEBI" id="CHEBI:46858"/>
        <dbReference type="ChEBI" id="CHEBI:61978"/>
        <dbReference type="ChEBI" id="CHEBI:456216"/>
        <dbReference type="EC" id="2.7.10.2"/>
    </reaction>
</comment>
<evidence type="ECO:0000256" key="8">
    <source>
        <dbReference type="ARBA" id="ARBA00051245"/>
    </source>
</evidence>
<evidence type="ECO:0000313" key="11">
    <source>
        <dbReference type="Proteomes" id="UP000502260"/>
    </source>
</evidence>
<protein>
    <recommendedName>
        <fullName evidence="2">non-specific protein-tyrosine kinase</fullName>
        <ecNumber evidence="2">2.7.10.2</ecNumber>
    </recommendedName>
</protein>
<dbReference type="NCBIfam" id="TIGR03018">
    <property type="entry name" value="pepcterm_TyrKin"/>
    <property type="match status" value="1"/>
</dbReference>
<dbReference type="EMBL" id="AP022853">
    <property type="protein sequence ID" value="BCB26601.1"/>
    <property type="molecule type" value="Genomic_DNA"/>
</dbReference>
<organism evidence="10 11">
    <name type="scientific">Sulfurimicrobium lacus</name>
    <dbReference type="NCBI Taxonomy" id="2715678"/>
    <lineage>
        <taxon>Bacteria</taxon>
        <taxon>Pseudomonadati</taxon>
        <taxon>Pseudomonadota</taxon>
        <taxon>Betaproteobacteria</taxon>
        <taxon>Nitrosomonadales</taxon>
        <taxon>Sulfuricellaceae</taxon>
        <taxon>Sulfurimicrobium</taxon>
    </lineage>
</organism>
<proteinExistence type="inferred from homology"/>
<dbReference type="InterPro" id="IPR005702">
    <property type="entry name" value="Wzc-like_C"/>
</dbReference>
<dbReference type="InterPro" id="IPR027417">
    <property type="entry name" value="P-loop_NTPase"/>
</dbReference>
<evidence type="ECO:0000256" key="5">
    <source>
        <dbReference type="ARBA" id="ARBA00022777"/>
    </source>
</evidence>
<evidence type="ECO:0000313" key="10">
    <source>
        <dbReference type="EMBL" id="BCB26601.1"/>
    </source>
</evidence>
<gene>
    <name evidence="10" type="ORF">SKTS_14870</name>
</gene>
<dbReference type="CDD" id="cd05387">
    <property type="entry name" value="BY-kinase"/>
    <property type="match status" value="1"/>
</dbReference>
<dbReference type="InterPro" id="IPR050445">
    <property type="entry name" value="Bact_polysacc_biosynth/exp"/>
</dbReference>
<evidence type="ECO:0000256" key="3">
    <source>
        <dbReference type="ARBA" id="ARBA00022679"/>
    </source>
</evidence>
<dbReference type="Pfam" id="PF13614">
    <property type="entry name" value="AAA_31"/>
    <property type="match status" value="1"/>
</dbReference>